<dbReference type="PROSITE" id="PS51319">
    <property type="entry name" value="TFIIS_N"/>
    <property type="match status" value="1"/>
</dbReference>
<gene>
    <name evidence="4" type="ORF">NLJ89_g5000</name>
</gene>
<name>A0A9W8K1N4_9AGAR</name>
<evidence type="ECO:0000259" key="3">
    <source>
        <dbReference type="PROSITE" id="PS51319"/>
    </source>
</evidence>
<proteinExistence type="predicted"/>
<evidence type="ECO:0000313" key="4">
    <source>
        <dbReference type="EMBL" id="KAJ3509855.1"/>
    </source>
</evidence>
<protein>
    <recommendedName>
        <fullName evidence="3">TFIIS N-terminal domain-containing protein</fullName>
    </recommendedName>
</protein>
<dbReference type="InterPro" id="IPR017923">
    <property type="entry name" value="TFIIS_N"/>
</dbReference>
<dbReference type="Proteomes" id="UP001148786">
    <property type="component" value="Unassembled WGS sequence"/>
</dbReference>
<dbReference type="AlphaFoldDB" id="A0A9W8K1N4"/>
<accession>A0A9W8K1N4</accession>
<dbReference type="GO" id="GO:0005634">
    <property type="term" value="C:nucleus"/>
    <property type="evidence" value="ECO:0007669"/>
    <property type="project" value="UniProtKB-SubCell"/>
</dbReference>
<comment type="subcellular location">
    <subcellularLocation>
        <location evidence="1">Nucleus</location>
    </subcellularLocation>
</comment>
<evidence type="ECO:0000313" key="5">
    <source>
        <dbReference type="Proteomes" id="UP001148786"/>
    </source>
</evidence>
<feature type="domain" description="TFIIS N-terminal" evidence="3">
    <location>
        <begin position="1"/>
        <end position="68"/>
    </location>
</feature>
<organism evidence="4 5">
    <name type="scientific">Agrocybe chaxingu</name>
    <dbReference type="NCBI Taxonomy" id="84603"/>
    <lineage>
        <taxon>Eukaryota</taxon>
        <taxon>Fungi</taxon>
        <taxon>Dikarya</taxon>
        <taxon>Basidiomycota</taxon>
        <taxon>Agaricomycotina</taxon>
        <taxon>Agaricomycetes</taxon>
        <taxon>Agaricomycetidae</taxon>
        <taxon>Agaricales</taxon>
        <taxon>Agaricineae</taxon>
        <taxon>Strophariaceae</taxon>
        <taxon>Agrocybe</taxon>
    </lineage>
</organism>
<comment type="caution">
    <text evidence="4">The sequence shown here is derived from an EMBL/GenBank/DDBJ whole genome shotgun (WGS) entry which is preliminary data.</text>
</comment>
<dbReference type="SUPFAM" id="SSF47676">
    <property type="entry name" value="Conserved domain common to transcription factors TFIIS, elongin A, CRSP70"/>
    <property type="match status" value="1"/>
</dbReference>
<dbReference type="Gene3D" id="1.20.930.10">
    <property type="entry name" value="Conserved domain common to transcription factors TFIIS, elongin A, CRSP70"/>
    <property type="match status" value="1"/>
</dbReference>
<reference evidence="4" key="1">
    <citation type="submission" date="2022-07" db="EMBL/GenBank/DDBJ databases">
        <title>Genome Sequence of Agrocybe chaxingu.</title>
        <authorList>
            <person name="Buettner E."/>
        </authorList>
    </citation>
    <scope>NUCLEOTIDE SEQUENCE</scope>
    <source>
        <strain evidence="4">MP-N11</strain>
    </source>
</reference>
<dbReference type="Pfam" id="PF08711">
    <property type="entry name" value="Med26"/>
    <property type="match status" value="1"/>
</dbReference>
<feature type="region of interest" description="Disordered" evidence="2">
    <location>
        <begin position="66"/>
        <end position="129"/>
    </location>
</feature>
<keyword evidence="5" id="KW-1185">Reference proteome</keyword>
<dbReference type="InterPro" id="IPR035441">
    <property type="entry name" value="TFIIS/LEDGF_dom_sf"/>
</dbReference>
<sequence length="141" mass="15212">MPEIDELFTTVEKYEEMTIEQLQFSKIGKVMRHIAAQPEEKVPRDGEFKFRARAKALVDKWHQILNANKPVNGSPTSGQGQANGKTSEKGNARAGEGADEVTRGTRNLDLNGNDAIGSPVGAADTTLGDLSLLDVSMSEAV</sequence>
<evidence type="ECO:0000256" key="1">
    <source>
        <dbReference type="PROSITE-ProRule" id="PRU00649"/>
    </source>
</evidence>
<dbReference type="OrthoDB" id="62853at2759"/>
<dbReference type="EMBL" id="JANKHO010000445">
    <property type="protein sequence ID" value="KAJ3509855.1"/>
    <property type="molecule type" value="Genomic_DNA"/>
</dbReference>
<evidence type="ECO:0000256" key="2">
    <source>
        <dbReference type="SAM" id="MobiDB-lite"/>
    </source>
</evidence>
<feature type="compositionally biased region" description="Polar residues" evidence="2">
    <location>
        <begin position="66"/>
        <end position="85"/>
    </location>
</feature>
<keyword evidence="1" id="KW-0539">Nucleus</keyword>